<feature type="compositionally biased region" description="Polar residues" evidence="2">
    <location>
        <begin position="1148"/>
        <end position="1157"/>
    </location>
</feature>
<keyword evidence="1" id="KW-0175">Coiled coil</keyword>
<feature type="coiled-coil region" evidence="1">
    <location>
        <begin position="1360"/>
        <end position="1396"/>
    </location>
</feature>
<feature type="compositionally biased region" description="Acidic residues" evidence="2">
    <location>
        <begin position="166"/>
        <end position="186"/>
    </location>
</feature>
<feature type="compositionally biased region" description="Polar residues" evidence="2">
    <location>
        <begin position="1253"/>
        <end position="1265"/>
    </location>
</feature>
<gene>
    <name evidence="3" type="ORF">SLS53_001831</name>
</gene>
<feature type="region of interest" description="Disordered" evidence="2">
    <location>
        <begin position="1432"/>
        <end position="1456"/>
    </location>
</feature>
<feature type="region of interest" description="Disordered" evidence="2">
    <location>
        <begin position="124"/>
        <end position="189"/>
    </location>
</feature>
<feature type="region of interest" description="Disordered" evidence="2">
    <location>
        <begin position="1089"/>
        <end position="1232"/>
    </location>
</feature>
<feature type="compositionally biased region" description="Basic residues" evidence="2">
    <location>
        <begin position="960"/>
        <end position="972"/>
    </location>
</feature>
<feature type="compositionally biased region" description="Polar residues" evidence="2">
    <location>
        <begin position="1439"/>
        <end position="1456"/>
    </location>
</feature>
<protein>
    <submittedName>
        <fullName evidence="3">Uncharacterized protein</fullName>
    </submittedName>
</protein>
<feature type="region of interest" description="Disordered" evidence="2">
    <location>
        <begin position="431"/>
        <end position="457"/>
    </location>
</feature>
<feature type="compositionally biased region" description="Basic residues" evidence="2">
    <location>
        <begin position="1197"/>
        <end position="1214"/>
    </location>
</feature>
<sequence>MATFKLKATDVATSSAIQDAIQACHMRFRHIGGGGDTNANDVMDFTFFDDDGNIENPLTSPTVEQYCVKPANAIEHNATSDNGNNDLLSDELNDGNGQINAVVASTDGVAEQSVQKSVERIAEMPAPEVTHPTHNGGGTKPCPDPAETRQTIAGKGLSQPTFSSIEDVEESEEDSDESDVGLDSEESERLNLVNTVREEVKQLLQSIADHKEKIAAQTNAILKKRLQATLDGFEKTLRLKLVSVDYSEATEAEPADAALKPNKDGGVNPLNNSIEGGSSLEAGGEQIAIHEDIAGDLRAIPQKTLATVTALDAAIEWYTREKYKVLDTSRWSDLQKKIDNHKEKLIKLLRAIGIDKMRPQDQAWDCVIRLNEHVRGLWQGCDKSDPLAMHKAMEKIDEMCEKRRLTLGTIHKEDCPVTLVGWIKLKDRKPLPQEPVTTSKPASRQQAIDDGSTSQMSECSCPKICSDNAMSELSANDLQANGDNIAEPAGFTTVGTVDARTSNDAMDVDDNDSVFGGDLDTREKSPNIAAPAEADHACEPFDLVTESSQDTDGNQNIIVGPTKVSLPPAEPVVTAEPQAISIDSNAAQTFITPETNGIQDESACNSLSTFSNAGSSANQDLHIPGIENTDSSSSFLLDDEEAQQFAKLIAYVYQEEQTTQQVQVPTEQEYMPIPADTDHDQVIALPQEPMPVIPKSVHDQVAALPQELPVIAKQDEAVTNRDTEVASPSGDFKSSAEWNIYPSIPTLEEYLKTVDHSTQQRMREAAWATLIPFVRSLETFSHQQLDIFAFAPPHAQQMMLADYERSYQDGGQFSLPLPSYLGAEPDVTTQELTCVSFWNFVVQLCTPTETQPEKIPNVQAESAAQDPLNSLDMLDSTDLTSYDTFTDFPETFEDNTLSSVEPVGEAVEKSKHPAWIPIDPPDLSQQRDLLTSPAPLMVNKPTRAKNGAAAKKAAGVKKPAPAKKRTATPKKTKGPELPIQTPIEEGTFSVCSQDDAVEGLIAPAGFPGEAGDDLGDWASVWCQQSWSQEEPEPVQRTPAELARLQQLGMTYNQCMHNASLKPSPISSTLAGATNSHPSQVAGIGASALASTEPPDLVEQRASTKPARSHRGRPAAPNPALRQNRTRELKYPDSPRKVPSGKYTRRKTNSPASSNTDDGLSPQQSSNSPAQPTPYYEAAPNRRLGLDTSPEDWVAQRASKRKRTQPAKQTPRKAQRTQELTSMSLASSESGQTVNAGVASENVHYQAILPRPTLSQGPCNFSQTPSPAAGTPEGHHGLAARIPSRTPITQNKRLNAFCVSQSTTPDTSTSNQRVAAAVPYMGTNMGFNGGMQGMQRSPMNIGKRSMGLGDGDDGDDSDDEYAEIMRQHRKLQKQVAKQQALLEIERMQAEMQQIAAGRKKGSMNDQMFGGNMMPANKGKISGMFGGQMINVGDKRGTDSVDLTQTDASSYLSGSLQN</sequence>
<evidence type="ECO:0000313" key="3">
    <source>
        <dbReference type="EMBL" id="KAK7746646.1"/>
    </source>
</evidence>
<dbReference type="Proteomes" id="UP001320245">
    <property type="component" value="Unassembled WGS sequence"/>
</dbReference>
<evidence type="ECO:0000313" key="4">
    <source>
        <dbReference type="Proteomes" id="UP001320245"/>
    </source>
</evidence>
<feature type="compositionally biased region" description="Low complexity" evidence="2">
    <location>
        <begin position="1160"/>
        <end position="1173"/>
    </location>
</feature>
<feature type="compositionally biased region" description="Basic and acidic residues" evidence="2">
    <location>
        <begin position="1124"/>
        <end position="1135"/>
    </location>
</feature>
<dbReference type="EMBL" id="JAJSPL020000005">
    <property type="protein sequence ID" value="KAK7746646.1"/>
    <property type="molecule type" value="Genomic_DNA"/>
</dbReference>
<keyword evidence="4" id="KW-1185">Reference proteome</keyword>
<accession>A0AAN9YJP2</accession>
<comment type="caution">
    <text evidence="3">The sequence shown here is derived from an EMBL/GenBank/DDBJ whole genome shotgun (WGS) entry which is preliminary data.</text>
</comment>
<feature type="region of interest" description="Disordered" evidence="2">
    <location>
        <begin position="937"/>
        <end position="980"/>
    </location>
</feature>
<evidence type="ECO:0000256" key="1">
    <source>
        <dbReference type="SAM" id="Coils"/>
    </source>
</evidence>
<name>A0AAN9YJP2_9PEZI</name>
<proteinExistence type="predicted"/>
<feature type="region of interest" description="Disordered" evidence="2">
    <location>
        <begin position="1253"/>
        <end position="1278"/>
    </location>
</feature>
<evidence type="ECO:0000256" key="2">
    <source>
        <dbReference type="SAM" id="MobiDB-lite"/>
    </source>
</evidence>
<organism evidence="3 4">
    <name type="scientific">Cytospora paraplurivora</name>
    <dbReference type="NCBI Taxonomy" id="2898453"/>
    <lineage>
        <taxon>Eukaryota</taxon>
        <taxon>Fungi</taxon>
        <taxon>Dikarya</taxon>
        <taxon>Ascomycota</taxon>
        <taxon>Pezizomycotina</taxon>
        <taxon>Sordariomycetes</taxon>
        <taxon>Sordariomycetidae</taxon>
        <taxon>Diaporthales</taxon>
        <taxon>Cytosporaceae</taxon>
        <taxon>Cytospora</taxon>
    </lineage>
</organism>
<feature type="compositionally biased region" description="Polar residues" evidence="2">
    <location>
        <begin position="435"/>
        <end position="457"/>
    </location>
</feature>
<feature type="compositionally biased region" description="Polar residues" evidence="2">
    <location>
        <begin position="1216"/>
        <end position="1232"/>
    </location>
</feature>
<reference evidence="3 4" key="1">
    <citation type="journal article" date="2023" name="PLoS ONE">
        <title>Cytospora paraplurivora sp. nov. isolated from orchards with fruit tree decline syndrome in Ontario, Canada.</title>
        <authorList>
            <person name="Ilyukhin E."/>
            <person name="Nguyen H.D.T."/>
            <person name="Castle A.J."/>
            <person name="Ellouze W."/>
        </authorList>
    </citation>
    <scope>NUCLEOTIDE SEQUENCE [LARGE SCALE GENOMIC DNA]</scope>
    <source>
        <strain evidence="3 4">FDS-564</strain>
    </source>
</reference>
<feature type="coiled-coil region" evidence="1">
    <location>
        <begin position="193"/>
        <end position="220"/>
    </location>
</feature>
<feature type="compositionally biased region" description="Low complexity" evidence="2">
    <location>
        <begin position="944"/>
        <end position="959"/>
    </location>
</feature>